<protein>
    <submittedName>
        <fullName evidence="7">Uncharacterized protein</fullName>
    </submittedName>
</protein>
<dbReference type="EnsemblMetazoa" id="CLYHEMT025382.1">
    <property type="protein sequence ID" value="CLYHEMP025382.1"/>
    <property type="gene ID" value="CLYHEMG025382"/>
</dbReference>
<comment type="subcellular location">
    <subcellularLocation>
        <location evidence="1">Cytoplasm</location>
    </subcellularLocation>
</comment>
<keyword evidence="3" id="KW-0597">Phosphoprotein</keyword>
<evidence type="ECO:0000313" key="8">
    <source>
        <dbReference type="Proteomes" id="UP000594262"/>
    </source>
</evidence>
<proteinExistence type="predicted"/>
<accession>A0A7M5XM05</accession>
<keyword evidence="4 5" id="KW-0175">Coiled coil</keyword>
<evidence type="ECO:0000256" key="2">
    <source>
        <dbReference type="ARBA" id="ARBA00022490"/>
    </source>
</evidence>
<dbReference type="GO" id="GO:0005737">
    <property type="term" value="C:cytoplasm"/>
    <property type="evidence" value="ECO:0007669"/>
    <property type="project" value="UniProtKB-SubCell"/>
</dbReference>
<evidence type="ECO:0000256" key="6">
    <source>
        <dbReference type="SAM" id="MobiDB-lite"/>
    </source>
</evidence>
<evidence type="ECO:0000256" key="3">
    <source>
        <dbReference type="ARBA" id="ARBA00022553"/>
    </source>
</evidence>
<feature type="compositionally biased region" description="Basic and acidic residues" evidence="6">
    <location>
        <begin position="898"/>
        <end position="907"/>
    </location>
</feature>
<feature type="coiled-coil region" evidence="5">
    <location>
        <begin position="385"/>
        <end position="419"/>
    </location>
</feature>
<evidence type="ECO:0000313" key="7">
    <source>
        <dbReference type="EnsemblMetazoa" id="CLYHEMP025382.1"/>
    </source>
</evidence>
<organism evidence="7 8">
    <name type="scientific">Clytia hemisphaerica</name>
    <dbReference type="NCBI Taxonomy" id="252671"/>
    <lineage>
        <taxon>Eukaryota</taxon>
        <taxon>Metazoa</taxon>
        <taxon>Cnidaria</taxon>
        <taxon>Hydrozoa</taxon>
        <taxon>Hydroidolina</taxon>
        <taxon>Leptothecata</taxon>
        <taxon>Obeliida</taxon>
        <taxon>Clytiidae</taxon>
        <taxon>Clytia</taxon>
    </lineage>
</organism>
<feature type="coiled-coil region" evidence="5">
    <location>
        <begin position="601"/>
        <end position="628"/>
    </location>
</feature>
<dbReference type="PANTHER" id="PTHR18902:SF25">
    <property type="entry name" value="GRIP AND COILED-COIL DOMAIN-CONTAINING PROTEIN 2"/>
    <property type="match status" value="1"/>
</dbReference>
<sequence>MSSRIQTFCKILPSTQQPKHSNSGSSVHHQTLRVHQNRLYLAKEDHSGDEGQWNWNFTQIYSAEAKNSNDLYSSTCGNLSHYFLNGFNTSLLLIGNPEVLLKVAVDGKGPLHFLTESLSSLASKQFKNLKQMSSQISMQSTLSHGSSLPHIKLKNDLEMSIYQLHNSNEAVGLDDAEVEVQDLVYRKISDLDVEPMLECDVLSGCTVKNIFSFSIVANSSKEACKHLMVTLKKQLDSEMLNESLIVVEFKLTKILQMNAPPLLCWFRVLLLPATDNNKSYQILQSLIQKDSFKDNIFGCLSPLEHFLYDSVLQNSVTKVITFMDSLEMTDSTHQTLDLCSLLNTVSCSPVPCTPYLKNLLFKYVELIKKLKSDVRKKKEASDMTCDELKSRLSTLEQSYRALHQEKEDLAKQSVQLQTKYENMVYQFERNDEIKSNQAAEKLKMTKELVDLKLKGNIEQQNANNQLLDFKNKLKAEYSNASKYERDYTLEQKLHVDLKERYENLKQEKSEIQEELVNLKVAFHRMKEEIEDHKEYIKDQEKTISDLLKSNEEYKKGRNDDNITKEKEFSSRLEKILTIVPSAKVTSAIKLDMGPVGYRSQLDKLETIIKSLSKQCSDQKIEINETKKKLAEYVTSHEAIVEERTQYKQRLSTVEETLKKRSRDYEERLNTYISNIKEYVSNNSPHDEKDKFQNIINNLNEMSSQQERLNAVKLDELTKEAEKLRQENTELVLKCRKVLVVYRQSLQLKNIAIDINDILPAKKDLDTFQLKKEVELQERLNITERELQKFQTKVNVFESERSNNLDLSDAVELQNRNQRKIEQENAELHERLAAGDKDYQLYRMMKEDELASLHQEIFHLRQVLESQDFNNGVGGGRQAYPLPDPRFFPSNNNALPPLHGKDYWRQKR</sequence>
<dbReference type="PANTHER" id="PTHR18902">
    <property type="entry name" value="NUCLEAR MITOTIC APPARATUS PROTEIN 1-RELATED"/>
    <property type="match status" value="1"/>
</dbReference>
<keyword evidence="2" id="KW-0963">Cytoplasm</keyword>
<name>A0A7M5XM05_9CNID</name>
<evidence type="ECO:0000256" key="5">
    <source>
        <dbReference type="SAM" id="Coils"/>
    </source>
</evidence>
<feature type="coiled-coil region" evidence="5">
    <location>
        <begin position="487"/>
        <end position="542"/>
    </location>
</feature>
<dbReference type="InterPro" id="IPR051841">
    <property type="entry name" value="MT-Golgi_org_protein"/>
</dbReference>
<dbReference type="RefSeq" id="XP_066918824.1">
    <property type="nucleotide sequence ID" value="XM_067062723.1"/>
</dbReference>
<evidence type="ECO:0000256" key="1">
    <source>
        <dbReference type="ARBA" id="ARBA00004496"/>
    </source>
</evidence>
<dbReference type="AlphaFoldDB" id="A0A7M5XM05"/>
<feature type="coiled-coil region" evidence="5">
    <location>
        <begin position="772"/>
        <end position="830"/>
    </location>
</feature>
<keyword evidence="8" id="KW-1185">Reference proteome</keyword>
<dbReference type="OrthoDB" id="2113965at2759"/>
<dbReference type="Proteomes" id="UP000594262">
    <property type="component" value="Unplaced"/>
</dbReference>
<feature type="region of interest" description="Disordered" evidence="6">
    <location>
        <begin position="887"/>
        <end position="907"/>
    </location>
</feature>
<dbReference type="GeneID" id="136806160"/>
<evidence type="ECO:0000256" key="4">
    <source>
        <dbReference type="ARBA" id="ARBA00023054"/>
    </source>
</evidence>
<reference evidence="7" key="1">
    <citation type="submission" date="2021-01" db="UniProtKB">
        <authorList>
            <consortium name="EnsemblMetazoa"/>
        </authorList>
    </citation>
    <scope>IDENTIFICATION</scope>
</reference>